<name>A0A814LLA2_9BILA</name>
<evidence type="ECO:0000313" key="1">
    <source>
        <dbReference type="EMBL" id="CAF1066726.1"/>
    </source>
</evidence>
<dbReference type="EMBL" id="CAJNOC010005973">
    <property type="protein sequence ID" value="CAF1066726.1"/>
    <property type="molecule type" value="Genomic_DNA"/>
</dbReference>
<reference evidence="1" key="1">
    <citation type="submission" date="2021-02" db="EMBL/GenBank/DDBJ databases">
        <authorList>
            <person name="Nowell W R."/>
        </authorList>
    </citation>
    <scope>NUCLEOTIDE SEQUENCE</scope>
    <source>
        <strain evidence="1">Ploen Becks lab</strain>
    </source>
</reference>
<gene>
    <name evidence="1" type="ORF">OXX778_LOCUS19533</name>
</gene>
<dbReference type="AlphaFoldDB" id="A0A814LLA2"/>
<protein>
    <submittedName>
        <fullName evidence="1">Uncharacterized protein</fullName>
    </submittedName>
</protein>
<dbReference type="Proteomes" id="UP000663879">
    <property type="component" value="Unassembled WGS sequence"/>
</dbReference>
<evidence type="ECO:0000313" key="2">
    <source>
        <dbReference type="Proteomes" id="UP000663879"/>
    </source>
</evidence>
<feature type="non-terminal residue" evidence="1">
    <location>
        <position position="1"/>
    </location>
</feature>
<sequence>MKTGSKNPTKFEWRLERLKDTYLFFFLLRTVCGKSQLTVFHIIESLDFGSIDTGSLNLVLENGTIVRDDKDKFGDSFDIGTRRNILQKSTKSNSTTTKNNTNISQGQYDEATLFLTKFNNLNLIEPKKCPVNRTDADLDPSTLFLVKSSTKSCFCQKIYSIIDNLSQDTR</sequence>
<organism evidence="1 2">
    <name type="scientific">Brachionus calyciflorus</name>
    <dbReference type="NCBI Taxonomy" id="104777"/>
    <lineage>
        <taxon>Eukaryota</taxon>
        <taxon>Metazoa</taxon>
        <taxon>Spiralia</taxon>
        <taxon>Gnathifera</taxon>
        <taxon>Rotifera</taxon>
        <taxon>Eurotatoria</taxon>
        <taxon>Monogononta</taxon>
        <taxon>Pseudotrocha</taxon>
        <taxon>Ploima</taxon>
        <taxon>Brachionidae</taxon>
        <taxon>Brachionus</taxon>
    </lineage>
</organism>
<comment type="caution">
    <text evidence="1">The sequence shown here is derived from an EMBL/GenBank/DDBJ whole genome shotgun (WGS) entry which is preliminary data.</text>
</comment>
<proteinExistence type="predicted"/>
<accession>A0A814LLA2</accession>
<keyword evidence="2" id="KW-1185">Reference proteome</keyword>